<protein>
    <recommendedName>
        <fullName evidence="4">I-spanin</fullName>
    </recommendedName>
</protein>
<organism evidence="2 3">
    <name type="scientific">Escherichia phage vB_EcoS_FFH_1</name>
    <dbReference type="NCBI Taxonomy" id="1446489"/>
    <lineage>
        <taxon>Viruses</taxon>
        <taxon>Duplodnaviria</taxon>
        <taxon>Heunggongvirae</taxon>
        <taxon>Uroviricota</taxon>
        <taxon>Caudoviricetes</taxon>
        <taxon>Demerecviridae</taxon>
        <taxon>Markadamsvirinae</taxon>
        <taxon>Tequintavirus</taxon>
        <taxon>Tequintavirus FFH1</taxon>
    </lineage>
</organism>
<keyword evidence="3" id="KW-1185">Reference proteome</keyword>
<keyword evidence="1" id="KW-1133">Transmembrane helix</keyword>
<accession>A0A023MHH6</accession>
<evidence type="ECO:0000313" key="2">
    <source>
        <dbReference type="EMBL" id="AHN83477.1"/>
    </source>
</evidence>
<evidence type="ECO:0000313" key="3">
    <source>
        <dbReference type="Proteomes" id="UP000026908"/>
    </source>
</evidence>
<dbReference type="RefSeq" id="YP_009031666.1">
    <property type="nucleotide sequence ID" value="NC_024139.1"/>
</dbReference>
<feature type="transmembrane region" description="Helical" evidence="1">
    <location>
        <begin position="16"/>
        <end position="35"/>
    </location>
</feature>
<keyword evidence="1" id="KW-0812">Transmembrane</keyword>
<keyword evidence="1" id="KW-0472">Membrane</keyword>
<dbReference type="EMBL" id="KJ190157">
    <property type="protein sequence ID" value="AHN83477.1"/>
    <property type="molecule type" value="Genomic_DNA"/>
</dbReference>
<dbReference type="OrthoDB" id="14042at10239"/>
<reference evidence="2 3" key="1">
    <citation type="journal article" date="2014" name="Genome Announc.">
        <title>Complete Genome Sequences of Two Escherichia coli O157:H7 Phages Effective in Limiting Contamination of Food Products.</title>
        <authorList>
            <person name="Hong Y."/>
            <person name="Pan Y."/>
            <person name="Harman N.J."/>
            <person name="Ebner P.D."/>
        </authorList>
    </citation>
    <scope>NUCLEOTIDE SEQUENCE [LARGE SCALE GENOMIC DNA]</scope>
</reference>
<dbReference type="Proteomes" id="UP000026908">
    <property type="component" value="Segment"/>
</dbReference>
<dbReference type="GeneID" id="19487012"/>
<sequence length="149" mass="16536">MDLIQKLLSGIWHGKWYILGAGLAIGIGFGTYHLVDKVETLAGDLAVATKKISSLETSLNKVKAESELRETRMNQYFTLNNVSQADLDKKIKQLDKALSRQDVIAAKPGLVTLIAKKQNKEFEERLACLTGNLEYCSQPQSQSQAVQKK</sequence>
<evidence type="ECO:0000256" key="1">
    <source>
        <dbReference type="SAM" id="Phobius"/>
    </source>
</evidence>
<proteinExistence type="predicted"/>
<dbReference type="KEGG" id="vg:19487012"/>
<evidence type="ECO:0008006" key="4">
    <source>
        <dbReference type="Google" id="ProtNLM"/>
    </source>
</evidence>
<name>A0A023MHH6_9CAUD</name>